<comment type="subcellular location">
    <subcellularLocation>
        <location evidence="1">Cell outer membrane</location>
    </subcellularLocation>
</comment>
<evidence type="ECO:0000256" key="2">
    <source>
        <dbReference type="ARBA" id="ARBA00023136"/>
    </source>
</evidence>
<name>A0A369HXN3_9BACT</name>
<evidence type="ECO:0000259" key="4">
    <source>
        <dbReference type="Pfam" id="PF14905"/>
    </source>
</evidence>
<dbReference type="Gene3D" id="2.60.40.1120">
    <property type="entry name" value="Carboxypeptidase-like, regulatory domain"/>
    <property type="match status" value="1"/>
</dbReference>
<organism evidence="5 6">
    <name type="scientific">Runella aurantiaca</name>
    <dbReference type="NCBI Taxonomy" id="2282308"/>
    <lineage>
        <taxon>Bacteria</taxon>
        <taxon>Pseudomonadati</taxon>
        <taxon>Bacteroidota</taxon>
        <taxon>Cytophagia</taxon>
        <taxon>Cytophagales</taxon>
        <taxon>Spirosomataceae</taxon>
        <taxon>Runella</taxon>
    </lineage>
</organism>
<dbReference type="RefSeq" id="WP_114464615.1">
    <property type="nucleotide sequence ID" value="NZ_QPIW01000050.1"/>
</dbReference>
<dbReference type="Gene3D" id="2.40.170.20">
    <property type="entry name" value="TonB-dependent receptor, beta-barrel domain"/>
    <property type="match status" value="1"/>
</dbReference>
<proteinExistence type="predicted"/>
<dbReference type="InterPro" id="IPR036942">
    <property type="entry name" value="Beta-barrel_TonB_sf"/>
</dbReference>
<evidence type="ECO:0000256" key="1">
    <source>
        <dbReference type="ARBA" id="ARBA00004442"/>
    </source>
</evidence>
<dbReference type="InterPro" id="IPR037066">
    <property type="entry name" value="Plug_dom_sf"/>
</dbReference>
<keyword evidence="5" id="KW-0675">Receptor</keyword>
<gene>
    <name evidence="5" type="ORF">DVG78_29610</name>
</gene>
<dbReference type="Proteomes" id="UP000253141">
    <property type="component" value="Unassembled WGS sequence"/>
</dbReference>
<comment type="caution">
    <text evidence="5">The sequence shown here is derived from an EMBL/GenBank/DDBJ whole genome shotgun (WGS) entry which is preliminary data.</text>
</comment>
<reference evidence="5 6" key="1">
    <citation type="submission" date="2018-07" db="EMBL/GenBank/DDBJ databases">
        <title>Genome analysis of Runella aurantiaca.</title>
        <authorList>
            <person name="Yang X."/>
        </authorList>
    </citation>
    <scope>NUCLEOTIDE SEQUENCE [LARGE SCALE GENOMIC DNA]</scope>
    <source>
        <strain evidence="5 6">YX9</strain>
    </source>
</reference>
<protein>
    <submittedName>
        <fullName evidence="5">TonB-dependent receptor</fullName>
    </submittedName>
</protein>
<keyword evidence="6" id="KW-1185">Reference proteome</keyword>
<dbReference type="InterPro" id="IPR041700">
    <property type="entry name" value="OMP_b-brl_3"/>
</dbReference>
<sequence length="814" mass="90333">MKLLYFLSIIGLAQLAIEASGQSLLGTSVRGTVRDSQGSPLSYASVLLLHQADSTLVKGAVATESGQFIIENIKSGLYRVAVSAIGYEKVYSSLFSLDAGDQHELPALVMAPEANQLTEVNVVAKKPLFEQQMDKLVVNVENMLTAAGGSALDVLERSPGVTVNRQNSGLSLNGKNGVLVMIDGRLNRLPMEAVVQMLSGMNASNIDKIELISNPPAKYDAEGDAGLINIVLKKNVNEGTNGSYTLSAGFGRFERLNGSLLLNHRKKNLNLFGDYSVLHSRTWMEHLGDMRISNEGIISLWDFNSHNYGRRQTHNARLGFDYSLGANTVIGGLLSGFSNGFYGDANRLTNIRRNGLLMERSTMTDDGKDIWQHQMVNANVRHTFAGKQQLSLDVDYLLYHNQNPHDYTNLSAFPQQGTTKTDLTNIKKESPIGIWVLKADYSQALGKQHRLDVGAKSTRMQLSNDLAITHNRDGAWRRDAALSQLYDLDEVIDALYVNTQFQLPKNQKLQAGLRYEYTRTDLGEPGQPPVVRRRYGSFFPSVFWTKDLSKTSSLRLAYSRRIARPQYSLLAPWVIFTSPYSFVTGNPNLLPTFTEAVEATYRFKSSYLFSVRSTHDRNALDRFRMRVDSTSGTTVGRPENINSINGLTATFNFPLRLTDWWQMQTNLIAYGQSIKTVAEGKPVSLRIFAGNGLNASTFTLSKTWTAELSLFYTTPSFMGIARMKAMGSVNAGLKKKFKNGGNLLVNVTDLFWTNRMRVITDNPAVGQVGSWGLNFEPRVVQFTYTNTFGKKTVNAVNRRATGSEEERSRGGVTN</sequence>
<dbReference type="InterPro" id="IPR013784">
    <property type="entry name" value="Carb-bd-like_fold"/>
</dbReference>
<evidence type="ECO:0000313" key="5">
    <source>
        <dbReference type="EMBL" id="RDB02279.1"/>
    </source>
</evidence>
<accession>A0A369HXN3</accession>
<dbReference type="Pfam" id="PF13620">
    <property type="entry name" value="CarboxypepD_reg"/>
    <property type="match status" value="1"/>
</dbReference>
<keyword evidence="2" id="KW-0472">Membrane</keyword>
<dbReference type="SUPFAM" id="SSF49452">
    <property type="entry name" value="Starch-binding domain-like"/>
    <property type="match status" value="1"/>
</dbReference>
<dbReference type="GO" id="GO:0009279">
    <property type="term" value="C:cell outer membrane"/>
    <property type="evidence" value="ECO:0007669"/>
    <property type="project" value="UniProtKB-SubCell"/>
</dbReference>
<evidence type="ECO:0000256" key="3">
    <source>
        <dbReference type="ARBA" id="ARBA00023237"/>
    </source>
</evidence>
<evidence type="ECO:0000313" key="6">
    <source>
        <dbReference type="Proteomes" id="UP000253141"/>
    </source>
</evidence>
<dbReference type="AlphaFoldDB" id="A0A369HXN3"/>
<dbReference type="GO" id="GO:0030246">
    <property type="term" value="F:carbohydrate binding"/>
    <property type="evidence" value="ECO:0007669"/>
    <property type="project" value="InterPro"/>
</dbReference>
<dbReference type="SUPFAM" id="SSF56935">
    <property type="entry name" value="Porins"/>
    <property type="match status" value="1"/>
</dbReference>
<dbReference type="PANTHER" id="PTHR40980:SF4">
    <property type="entry name" value="TONB-DEPENDENT RECEPTOR-LIKE BETA-BARREL DOMAIN-CONTAINING PROTEIN"/>
    <property type="match status" value="1"/>
</dbReference>
<dbReference type="Gene3D" id="2.170.130.10">
    <property type="entry name" value="TonB-dependent receptor, plug domain"/>
    <property type="match status" value="1"/>
</dbReference>
<keyword evidence="3" id="KW-0998">Cell outer membrane</keyword>
<dbReference type="EMBL" id="QPIW01000050">
    <property type="protein sequence ID" value="RDB02279.1"/>
    <property type="molecule type" value="Genomic_DNA"/>
</dbReference>
<dbReference type="OrthoDB" id="905812at2"/>
<dbReference type="PANTHER" id="PTHR40980">
    <property type="entry name" value="PLUG DOMAIN-CONTAINING PROTEIN"/>
    <property type="match status" value="1"/>
</dbReference>
<feature type="domain" description="Outer membrane protein beta-barrel" evidence="4">
    <location>
        <begin position="383"/>
        <end position="764"/>
    </location>
</feature>
<dbReference type="Pfam" id="PF14905">
    <property type="entry name" value="OMP_b-brl_3"/>
    <property type="match status" value="1"/>
</dbReference>